<dbReference type="InterPro" id="IPR001932">
    <property type="entry name" value="PPM-type_phosphatase-like_dom"/>
</dbReference>
<dbReference type="HOGENOM" id="CLU_029404_1_0_1"/>
<organism evidence="4 5">
    <name type="scientific">Botryobasidium botryosum (strain FD-172 SS1)</name>
    <dbReference type="NCBI Taxonomy" id="930990"/>
    <lineage>
        <taxon>Eukaryota</taxon>
        <taxon>Fungi</taxon>
        <taxon>Dikarya</taxon>
        <taxon>Basidiomycota</taxon>
        <taxon>Agaricomycotina</taxon>
        <taxon>Agaricomycetes</taxon>
        <taxon>Cantharellales</taxon>
        <taxon>Botryobasidiaceae</taxon>
        <taxon>Botryobasidium</taxon>
    </lineage>
</organism>
<dbReference type="InterPro" id="IPR036457">
    <property type="entry name" value="PPM-type-like_dom_sf"/>
</dbReference>
<accession>A0A067LWV5</accession>
<dbReference type="OrthoDB" id="60843at2759"/>
<dbReference type="AlphaFoldDB" id="A0A067LWV5"/>
<dbReference type="SMART" id="SM00332">
    <property type="entry name" value="PP2Cc"/>
    <property type="match status" value="1"/>
</dbReference>
<evidence type="ECO:0000256" key="1">
    <source>
        <dbReference type="RuleBase" id="RU366020"/>
    </source>
</evidence>
<keyword evidence="5" id="KW-1185">Reference proteome</keyword>
<dbReference type="GO" id="GO:0046872">
    <property type="term" value="F:metal ion binding"/>
    <property type="evidence" value="ECO:0007669"/>
    <property type="project" value="UniProtKB-UniRule"/>
</dbReference>
<dbReference type="InterPro" id="IPR039123">
    <property type="entry name" value="PPTC7"/>
</dbReference>
<evidence type="ECO:0000313" key="5">
    <source>
        <dbReference type="Proteomes" id="UP000027195"/>
    </source>
</evidence>
<feature type="compositionally biased region" description="Low complexity" evidence="2">
    <location>
        <begin position="96"/>
        <end position="120"/>
    </location>
</feature>
<dbReference type="EC" id="3.1.3.16" evidence="1"/>
<reference evidence="5" key="1">
    <citation type="journal article" date="2014" name="Proc. Natl. Acad. Sci. U.S.A.">
        <title>Extensive sampling of basidiomycete genomes demonstrates inadequacy of the white-rot/brown-rot paradigm for wood decay fungi.</title>
        <authorList>
            <person name="Riley R."/>
            <person name="Salamov A.A."/>
            <person name="Brown D.W."/>
            <person name="Nagy L.G."/>
            <person name="Floudas D."/>
            <person name="Held B.W."/>
            <person name="Levasseur A."/>
            <person name="Lombard V."/>
            <person name="Morin E."/>
            <person name="Otillar R."/>
            <person name="Lindquist E.A."/>
            <person name="Sun H."/>
            <person name="LaButti K.M."/>
            <person name="Schmutz J."/>
            <person name="Jabbour D."/>
            <person name="Luo H."/>
            <person name="Baker S.E."/>
            <person name="Pisabarro A.G."/>
            <person name="Walton J.D."/>
            <person name="Blanchette R.A."/>
            <person name="Henrissat B."/>
            <person name="Martin F."/>
            <person name="Cullen D."/>
            <person name="Hibbett D.S."/>
            <person name="Grigoriev I.V."/>
        </authorList>
    </citation>
    <scope>NUCLEOTIDE SEQUENCE [LARGE SCALE GENOMIC DNA]</scope>
    <source>
        <strain evidence="5">FD-172 SS1</strain>
    </source>
</reference>
<protein>
    <recommendedName>
        <fullName evidence="1">Protein phosphatase</fullName>
        <ecNumber evidence="1">3.1.3.16</ecNumber>
    </recommendedName>
</protein>
<dbReference type="PANTHER" id="PTHR12320">
    <property type="entry name" value="PROTEIN PHOSPHATASE 2C"/>
    <property type="match status" value="1"/>
</dbReference>
<feature type="domain" description="PPM-type phosphatase" evidence="3">
    <location>
        <begin position="30"/>
        <end position="340"/>
    </location>
</feature>
<keyword evidence="1" id="KW-0378">Hydrolase</keyword>
<dbReference type="Gene3D" id="3.60.40.10">
    <property type="entry name" value="PPM-type phosphatase domain"/>
    <property type="match status" value="1"/>
</dbReference>
<comment type="cofactor">
    <cofactor evidence="1">
        <name>Mg(2+)</name>
        <dbReference type="ChEBI" id="CHEBI:18420"/>
    </cofactor>
</comment>
<evidence type="ECO:0000313" key="4">
    <source>
        <dbReference type="EMBL" id="KDQ07823.1"/>
    </source>
</evidence>
<sequence length="340" mass="36184">MAQESTGKSSEIFRLDTGAYGIPKRGRPSRTSTSADKALREQMNLAVQVGEDSYFVRPDSLGVADGVGGFHRKPNSNSALFSLTLMHHCALELSQLSQQSSSTSPSSSPSSSSNPPASSYPSPPPSPSHTHTHTCASPDPVSILQRAHERTLDSFSRAGLSGGASTALLATLHSSHLHIAHLGDCSIHLIRQGTLVFRSTAQQHAFNCPLQLGPLSGSTPRRDAWSGVLEVKEGDVVVMASDGMGDNLWDEDVVDEVRRFYVRWGGIGGRVAGPQRLSEALCSRAKRVSEGNLGSGGKEGEGIKGEVPFARRAKEEGVKFSGGKPDGEQDFFLALVHSEN</sequence>
<dbReference type="STRING" id="930990.A0A067LWV5"/>
<keyword evidence="1" id="KW-0479">Metal-binding</keyword>
<dbReference type="PROSITE" id="PS51746">
    <property type="entry name" value="PPM_2"/>
    <property type="match status" value="1"/>
</dbReference>
<dbReference type="SUPFAM" id="SSF81606">
    <property type="entry name" value="PP2C-like"/>
    <property type="match status" value="1"/>
</dbReference>
<dbReference type="Proteomes" id="UP000027195">
    <property type="component" value="Unassembled WGS sequence"/>
</dbReference>
<gene>
    <name evidence="4" type="ORF">BOTBODRAFT_592554</name>
</gene>
<keyword evidence="1" id="KW-0904">Protein phosphatase</keyword>
<dbReference type="EMBL" id="KL198100">
    <property type="protein sequence ID" value="KDQ07823.1"/>
    <property type="molecule type" value="Genomic_DNA"/>
</dbReference>
<comment type="catalytic activity">
    <reaction evidence="1">
        <text>O-phospho-L-threonyl-[protein] + H2O = L-threonyl-[protein] + phosphate</text>
        <dbReference type="Rhea" id="RHEA:47004"/>
        <dbReference type="Rhea" id="RHEA-COMP:11060"/>
        <dbReference type="Rhea" id="RHEA-COMP:11605"/>
        <dbReference type="ChEBI" id="CHEBI:15377"/>
        <dbReference type="ChEBI" id="CHEBI:30013"/>
        <dbReference type="ChEBI" id="CHEBI:43474"/>
        <dbReference type="ChEBI" id="CHEBI:61977"/>
        <dbReference type="EC" id="3.1.3.16"/>
    </reaction>
</comment>
<evidence type="ECO:0000256" key="2">
    <source>
        <dbReference type="SAM" id="MobiDB-lite"/>
    </source>
</evidence>
<comment type="similarity">
    <text evidence="1">Belongs to the PP2C family.</text>
</comment>
<comment type="catalytic activity">
    <reaction evidence="1">
        <text>O-phospho-L-seryl-[protein] + H2O = L-seryl-[protein] + phosphate</text>
        <dbReference type="Rhea" id="RHEA:20629"/>
        <dbReference type="Rhea" id="RHEA-COMP:9863"/>
        <dbReference type="Rhea" id="RHEA-COMP:11604"/>
        <dbReference type="ChEBI" id="CHEBI:15377"/>
        <dbReference type="ChEBI" id="CHEBI:29999"/>
        <dbReference type="ChEBI" id="CHEBI:43474"/>
        <dbReference type="ChEBI" id="CHEBI:83421"/>
        <dbReference type="EC" id="3.1.3.16"/>
    </reaction>
</comment>
<proteinExistence type="inferred from homology"/>
<keyword evidence="1" id="KW-0464">Manganese</keyword>
<dbReference type="GO" id="GO:0004722">
    <property type="term" value="F:protein serine/threonine phosphatase activity"/>
    <property type="evidence" value="ECO:0007669"/>
    <property type="project" value="UniProtKB-EC"/>
</dbReference>
<name>A0A067LWV5_BOTB1</name>
<comment type="cofactor">
    <cofactor evidence="1">
        <name>Mn(2+)</name>
        <dbReference type="ChEBI" id="CHEBI:29035"/>
    </cofactor>
</comment>
<dbReference type="PANTHER" id="PTHR12320:SF84">
    <property type="entry name" value="PROTEIN PHOSPHATASE"/>
    <property type="match status" value="1"/>
</dbReference>
<keyword evidence="1" id="KW-0460">Magnesium</keyword>
<feature type="region of interest" description="Disordered" evidence="2">
    <location>
        <begin position="1"/>
        <end position="36"/>
    </location>
</feature>
<evidence type="ECO:0000259" key="3">
    <source>
        <dbReference type="PROSITE" id="PS51746"/>
    </source>
</evidence>
<feature type="region of interest" description="Disordered" evidence="2">
    <location>
        <begin position="96"/>
        <end position="138"/>
    </location>
</feature>
<dbReference type="InParanoid" id="A0A067LWV5"/>